<sequence length="527" mass="60029">MLLLWVSVVATSALAAPAPGAGGQRRGAWPDAPNVVLVVSDSFVSIERQGRGCPATRPALSPSCAAGFGEQNLSFQTSSTPMQRWKTNILSRKSGSETPFYQLHESTWHILSECLYKLSNLLPITCSNRVEAWTRDVAFLLRQEGRPMVNLIPKKTKVRVMQRDWKSTDRAVNWLRKEGINYTQPFVLYLGLNLPHPYPSPSSGENFGSSTFHTSLYWLKKVSYDAIKIPKWSPLSEMHPIDYYSSYTKNCTGKFTEKEIKNIRAFYYAMCAETDAMLGEVILALRQLDLLRKTIVIYASDHGELAMEHRQFYKMSMYEASAHVPLLIMGPGIKANLQVSNVVSLVDIYPTMLDIAGIPLPQNLSGYSLLPLSSEMFKKEQKFKNLHPPWILSQFHGCNVNASTYMLRTNQWKYIAYSDGASVLPQLFDLSSDPDELTNIATKFPEVTYSLDQKLRSIINYPKVSASVHQYNKEEFIKWKQSIGENYSNVIANLRWHQDWLKEPRKYESAIDLWLKAHSDPKKFEQK</sequence>
<accession>A0AC58Q2H2</accession>
<organism evidence="1 2">
    <name type="scientific">Camelus bactrianus</name>
    <name type="common">Bactrian camel</name>
    <dbReference type="NCBI Taxonomy" id="9837"/>
    <lineage>
        <taxon>Eukaryota</taxon>
        <taxon>Metazoa</taxon>
        <taxon>Chordata</taxon>
        <taxon>Craniata</taxon>
        <taxon>Vertebrata</taxon>
        <taxon>Euteleostomi</taxon>
        <taxon>Mammalia</taxon>
        <taxon>Eutheria</taxon>
        <taxon>Laurasiatheria</taxon>
        <taxon>Artiodactyla</taxon>
        <taxon>Tylopoda</taxon>
        <taxon>Camelidae</taxon>
        <taxon>Camelus</taxon>
    </lineage>
</organism>
<protein>
    <submittedName>
        <fullName evidence="2">Arylsulfatase K isoform X2</fullName>
    </submittedName>
</protein>
<keyword evidence="1" id="KW-1185">Reference proteome</keyword>
<evidence type="ECO:0000313" key="2">
    <source>
        <dbReference type="RefSeq" id="XP_074216476.1"/>
    </source>
</evidence>
<name>A0AC58Q2H2_CAMBA</name>
<evidence type="ECO:0000313" key="1">
    <source>
        <dbReference type="Proteomes" id="UP001732780"/>
    </source>
</evidence>
<gene>
    <name evidence="2" type="primary">ARSK</name>
</gene>
<dbReference type="Proteomes" id="UP001732780">
    <property type="component" value="Chromosome 3"/>
</dbReference>
<dbReference type="RefSeq" id="XP_074216476.1">
    <property type="nucleotide sequence ID" value="XM_074360375.1"/>
</dbReference>
<reference evidence="2" key="1">
    <citation type="submission" date="2025-08" db="UniProtKB">
        <authorList>
            <consortium name="RefSeq"/>
        </authorList>
    </citation>
    <scope>IDENTIFICATION</scope>
    <source>
        <tissue evidence="2">Blood</tissue>
    </source>
</reference>
<proteinExistence type="predicted"/>